<protein>
    <submittedName>
        <fullName evidence="2">Uncharacterized protein</fullName>
    </submittedName>
</protein>
<reference evidence="2 3" key="1">
    <citation type="submission" date="2023-01" db="EMBL/GenBank/DDBJ databases">
        <title>Analysis of 21 Apiospora genomes using comparative genomics revels a genus with tremendous synthesis potential of carbohydrate active enzymes and secondary metabolites.</title>
        <authorList>
            <person name="Sorensen T."/>
        </authorList>
    </citation>
    <scope>NUCLEOTIDE SEQUENCE [LARGE SCALE GENOMIC DNA]</scope>
    <source>
        <strain evidence="2 3">CBS 20057</strain>
    </source>
</reference>
<accession>A0ABR1SSJ8</accession>
<keyword evidence="1" id="KW-0472">Membrane</keyword>
<feature type="transmembrane region" description="Helical" evidence="1">
    <location>
        <begin position="115"/>
        <end position="135"/>
    </location>
</feature>
<sequence>MQQQLQFQKTQLRMMDRKGRGMLKFSNTWMQSCGAFCATGMFVFIVCLLQSIFDAQVRSDQMIPLDTIHKINSSLTLAFARTAQAVLSFLTTFALQNTFQYIQWAVLGRPQGLSYTSMLGLSPTTGALGMMCLVWSSSTNASSKAWAIIRYSYVHNEDGTSYNTIYETALTYNVTAGVGPFNGSLVHPFLDFLESLAPDYPYTTLPYNYYAMAGSLITYPMLGLVAEPIYCEGQGCFSYLLSSGLEMAVPGVPRGFSDYPLVRIVDVLAIQIEFNEVTTHEVFESKDCNVYGAPGTSIGIELCLAQGPKFGGLQAGVFSCTNGTLGSQCLGNRPLPNITYGIHMFSRRGSIIASQSNHSITGMEDLSEPHLLPAIDIQAYLMSLNWLLNFTAANIPAASSIAENFAIGNDQVPDPSSDGVLSRSFQSILAFPLWFFNDNNWGNTALMASNATTTLPPQYRSVAAIVKPYSKIKFKKTMFYLFILLQGVSLLFIWGVLIWVWVWAPPIPYITSFPLFDAGFKLETPELAQDQSVVLKARDSHVLGLLGQERVFTKGS</sequence>
<comment type="caution">
    <text evidence="2">The sequence shown here is derived from an EMBL/GenBank/DDBJ whole genome shotgun (WGS) entry which is preliminary data.</text>
</comment>
<name>A0ABR1SSJ8_9PEZI</name>
<feature type="transmembrane region" description="Helical" evidence="1">
    <location>
        <begin position="479"/>
        <end position="504"/>
    </location>
</feature>
<evidence type="ECO:0000256" key="1">
    <source>
        <dbReference type="SAM" id="Phobius"/>
    </source>
</evidence>
<keyword evidence="1" id="KW-0812">Transmembrane</keyword>
<evidence type="ECO:0000313" key="2">
    <source>
        <dbReference type="EMBL" id="KAK8037304.1"/>
    </source>
</evidence>
<evidence type="ECO:0000313" key="3">
    <source>
        <dbReference type="Proteomes" id="UP001396898"/>
    </source>
</evidence>
<proteinExistence type="predicted"/>
<dbReference type="EMBL" id="JAQQWI010000002">
    <property type="protein sequence ID" value="KAK8037304.1"/>
    <property type="molecule type" value="Genomic_DNA"/>
</dbReference>
<keyword evidence="3" id="KW-1185">Reference proteome</keyword>
<keyword evidence="1" id="KW-1133">Transmembrane helix</keyword>
<organism evidence="2 3">
    <name type="scientific">Apiospora marii</name>
    <dbReference type="NCBI Taxonomy" id="335849"/>
    <lineage>
        <taxon>Eukaryota</taxon>
        <taxon>Fungi</taxon>
        <taxon>Dikarya</taxon>
        <taxon>Ascomycota</taxon>
        <taxon>Pezizomycotina</taxon>
        <taxon>Sordariomycetes</taxon>
        <taxon>Xylariomycetidae</taxon>
        <taxon>Amphisphaeriales</taxon>
        <taxon>Apiosporaceae</taxon>
        <taxon>Apiospora</taxon>
    </lineage>
</organism>
<feature type="transmembrane region" description="Helical" evidence="1">
    <location>
        <begin position="74"/>
        <end position="95"/>
    </location>
</feature>
<gene>
    <name evidence="2" type="ORF">PG991_000650</name>
</gene>
<dbReference type="Proteomes" id="UP001396898">
    <property type="component" value="Unassembled WGS sequence"/>
</dbReference>
<feature type="transmembrane region" description="Helical" evidence="1">
    <location>
        <begin position="29"/>
        <end position="53"/>
    </location>
</feature>